<dbReference type="EMBL" id="UZAF01019679">
    <property type="protein sequence ID" value="VDO62590.1"/>
    <property type="molecule type" value="Genomic_DNA"/>
</dbReference>
<accession>A0A0N4WYK2</accession>
<dbReference type="Proteomes" id="UP000268014">
    <property type="component" value="Unassembled WGS sequence"/>
</dbReference>
<dbReference type="AlphaFoldDB" id="A0A0N4WYK2"/>
<gene>
    <name evidence="1" type="ORF">HPLM_LOCUS16949</name>
</gene>
<protein>
    <submittedName>
        <fullName evidence="3">DUF1758 domain-containing protein</fullName>
    </submittedName>
</protein>
<dbReference type="OrthoDB" id="5831605at2759"/>
<reference evidence="3" key="1">
    <citation type="submission" date="2017-02" db="UniProtKB">
        <authorList>
            <consortium name="WormBaseParasite"/>
        </authorList>
    </citation>
    <scope>IDENTIFICATION</scope>
</reference>
<reference evidence="1 2" key="2">
    <citation type="submission" date="2018-11" db="EMBL/GenBank/DDBJ databases">
        <authorList>
            <consortium name="Pathogen Informatics"/>
        </authorList>
    </citation>
    <scope>NUCLEOTIDE SEQUENCE [LARGE SCALE GENOMIC DNA]</scope>
    <source>
        <strain evidence="1 2">MHpl1</strain>
    </source>
</reference>
<dbReference type="STRING" id="6290.A0A0N4WYK2"/>
<sequence>MATSLLDFPSLNSETFASYLQEGIIEEATDQPDRIATFYLSHRPMWTPSKSTKLRVVFDASSHVKNQLRPNDVIYGGHSLTPLIHEVDLQFRTHQYTMVADI</sequence>
<keyword evidence="2" id="KW-1185">Reference proteome</keyword>
<evidence type="ECO:0000313" key="2">
    <source>
        <dbReference type="Proteomes" id="UP000268014"/>
    </source>
</evidence>
<evidence type="ECO:0000313" key="1">
    <source>
        <dbReference type="EMBL" id="VDO62590.1"/>
    </source>
</evidence>
<evidence type="ECO:0000313" key="3">
    <source>
        <dbReference type="WBParaSite" id="HPLM_0001695701-mRNA-1"/>
    </source>
</evidence>
<dbReference type="OMA" id="WQILIES"/>
<organism evidence="3">
    <name type="scientific">Haemonchus placei</name>
    <name type="common">Barber's pole worm</name>
    <dbReference type="NCBI Taxonomy" id="6290"/>
    <lineage>
        <taxon>Eukaryota</taxon>
        <taxon>Metazoa</taxon>
        <taxon>Ecdysozoa</taxon>
        <taxon>Nematoda</taxon>
        <taxon>Chromadorea</taxon>
        <taxon>Rhabditida</taxon>
        <taxon>Rhabditina</taxon>
        <taxon>Rhabditomorpha</taxon>
        <taxon>Strongyloidea</taxon>
        <taxon>Trichostrongylidae</taxon>
        <taxon>Haemonchus</taxon>
    </lineage>
</organism>
<dbReference type="WBParaSite" id="HPLM_0001695701-mRNA-1">
    <property type="protein sequence ID" value="HPLM_0001695701-mRNA-1"/>
    <property type="gene ID" value="HPLM_0001695701"/>
</dbReference>
<proteinExistence type="predicted"/>
<name>A0A0N4WYK2_HAEPC</name>